<dbReference type="PANTHER" id="PTHR11010:SF38">
    <property type="entry name" value="LYSOSOMAL PRO-X CARBOXYPEPTIDASE"/>
    <property type="match status" value="1"/>
</dbReference>
<comment type="similarity">
    <text evidence="1">Belongs to the peptidase S28 family.</text>
</comment>
<dbReference type="InterPro" id="IPR029058">
    <property type="entry name" value="AB_hydrolase_fold"/>
</dbReference>
<evidence type="ECO:0000256" key="2">
    <source>
        <dbReference type="ARBA" id="ARBA00022670"/>
    </source>
</evidence>
<protein>
    <submittedName>
        <fullName evidence="7">Uncharacterized protein</fullName>
    </submittedName>
</protein>
<dbReference type="Gene3D" id="3.40.50.1820">
    <property type="entry name" value="alpha/beta hydrolase"/>
    <property type="match status" value="1"/>
</dbReference>
<gene>
    <name evidence="7" type="ORF">As57867_006217</name>
</gene>
<organism evidence="7">
    <name type="scientific">Aphanomyces stellatus</name>
    <dbReference type="NCBI Taxonomy" id="120398"/>
    <lineage>
        <taxon>Eukaryota</taxon>
        <taxon>Sar</taxon>
        <taxon>Stramenopiles</taxon>
        <taxon>Oomycota</taxon>
        <taxon>Saprolegniomycetes</taxon>
        <taxon>Saprolegniales</taxon>
        <taxon>Verrucalvaceae</taxon>
        <taxon>Aphanomyces</taxon>
    </lineage>
</organism>
<sequence length="193" mass="22204">MDTNDSAPLVGTRNERQTPSKNSVILAAAITVITLIVAGQYFLAGFFAWNSPAYDPNFMDPRPNTANCSLHWFDQRLDHFTTLNTTYKQRYFVYDKFWARQANGHKKDGPIFFYCGNEGDVTLYVNNTGLMWENAEAFGALVIFAEHRYFGESMPFGDKYMDHLQYLTHEQALADYAFLLRSFQQDHNVQVPV</sequence>
<reference evidence="7" key="1">
    <citation type="submission" date="2019-06" db="EMBL/GenBank/DDBJ databases">
        <title>Genomics analysis of Aphanomyces spp. identifies a new class of oomycete effector associated with host adaptation.</title>
        <authorList>
            <person name="Gaulin E."/>
        </authorList>
    </citation>
    <scope>NUCLEOTIDE SEQUENCE</scope>
    <source>
        <strain evidence="7">CBS 578.67</strain>
    </source>
</reference>
<evidence type="ECO:0000256" key="3">
    <source>
        <dbReference type="ARBA" id="ARBA00022729"/>
    </source>
</evidence>
<keyword evidence="5" id="KW-0325">Glycoprotein</keyword>
<feature type="transmembrane region" description="Helical" evidence="6">
    <location>
        <begin position="23"/>
        <end position="49"/>
    </location>
</feature>
<keyword evidence="6" id="KW-0812">Transmembrane</keyword>
<evidence type="ECO:0000256" key="4">
    <source>
        <dbReference type="ARBA" id="ARBA00022801"/>
    </source>
</evidence>
<keyword evidence="3" id="KW-0732">Signal</keyword>
<evidence type="ECO:0000313" key="7">
    <source>
        <dbReference type="EMBL" id="KAF0708735.1"/>
    </source>
</evidence>
<comment type="caution">
    <text evidence="7">The sequence shown here is derived from an EMBL/GenBank/DDBJ whole genome shotgun (WGS) entry which is preliminary data.</text>
</comment>
<keyword evidence="6" id="KW-1133">Transmembrane helix</keyword>
<dbReference type="PANTHER" id="PTHR11010">
    <property type="entry name" value="PROTEASE S28 PRO-X CARBOXYPEPTIDASE-RELATED"/>
    <property type="match status" value="1"/>
</dbReference>
<evidence type="ECO:0000256" key="5">
    <source>
        <dbReference type="ARBA" id="ARBA00023180"/>
    </source>
</evidence>
<dbReference type="GO" id="GO:0008239">
    <property type="term" value="F:dipeptidyl-peptidase activity"/>
    <property type="evidence" value="ECO:0007669"/>
    <property type="project" value="TreeGrafter"/>
</dbReference>
<keyword evidence="2" id="KW-0645">Protease</keyword>
<evidence type="ECO:0000256" key="6">
    <source>
        <dbReference type="SAM" id="Phobius"/>
    </source>
</evidence>
<dbReference type="GO" id="GO:0070008">
    <property type="term" value="F:serine-type exopeptidase activity"/>
    <property type="evidence" value="ECO:0007669"/>
    <property type="project" value="InterPro"/>
</dbReference>
<keyword evidence="6" id="KW-0472">Membrane</keyword>
<name>A0A6A4ZCB3_9STRA</name>
<accession>A0A6A4ZCB3</accession>
<dbReference type="AlphaFoldDB" id="A0A6A4ZCB3"/>
<keyword evidence="4" id="KW-0378">Hydrolase</keyword>
<proteinExistence type="inferred from homology"/>
<dbReference type="EMBL" id="VJMH01002446">
    <property type="protein sequence ID" value="KAF0708735.1"/>
    <property type="molecule type" value="Genomic_DNA"/>
</dbReference>
<dbReference type="Pfam" id="PF05577">
    <property type="entry name" value="Peptidase_S28"/>
    <property type="match status" value="1"/>
</dbReference>
<dbReference type="InterPro" id="IPR008758">
    <property type="entry name" value="Peptidase_S28"/>
</dbReference>
<dbReference type="OrthoDB" id="2130629at2759"/>
<dbReference type="GO" id="GO:0006508">
    <property type="term" value="P:proteolysis"/>
    <property type="evidence" value="ECO:0007669"/>
    <property type="project" value="UniProtKB-KW"/>
</dbReference>
<feature type="non-terminal residue" evidence="7">
    <location>
        <position position="193"/>
    </location>
</feature>
<evidence type="ECO:0000256" key="1">
    <source>
        <dbReference type="ARBA" id="ARBA00011079"/>
    </source>
</evidence>